<proteinExistence type="predicted"/>
<organism evidence="2 3">
    <name type="scientific">Dunaliella salina</name>
    <name type="common">Green alga</name>
    <name type="synonym">Protococcus salinus</name>
    <dbReference type="NCBI Taxonomy" id="3046"/>
    <lineage>
        <taxon>Eukaryota</taxon>
        <taxon>Viridiplantae</taxon>
        <taxon>Chlorophyta</taxon>
        <taxon>core chlorophytes</taxon>
        <taxon>Chlorophyceae</taxon>
        <taxon>CS clade</taxon>
        <taxon>Chlamydomonadales</taxon>
        <taxon>Dunaliellaceae</taxon>
        <taxon>Dunaliella</taxon>
    </lineage>
</organism>
<dbReference type="Proteomes" id="UP000815325">
    <property type="component" value="Unassembled WGS sequence"/>
</dbReference>
<feature type="non-terminal residue" evidence="2">
    <location>
        <position position="118"/>
    </location>
</feature>
<feature type="compositionally biased region" description="Pro residues" evidence="1">
    <location>
        <begin position="1"/>
        <end position="25"/>
    </location>
</feature>
<dbReference type="EMBL" id="MU069460">
    <property type="protein sequence ID" value="KAF5842517.1"/>
    <property type="molecule type" value="Genomic_DNA"/>
</dbReference>
<gene>
    <name evidence="2" type="ORF">DUNSADRAFT_6761</name>
</gene>
<feature type="region of interest" description="Disordered" evidence="1">
    <location>
        <begin position="1"/>
        <end position="56"/>
    </location>
</feature>
<reference evidence="2" key="1">
    <citation type="submission" date="2017-08" db="EMBL/GenBank/DDBJ databases">
        <authorList>
            <person name="Polle J.E."/>
            <person name="Barry K."/>
            <person name="Cushman J."/>
            <person name="Schmutz J."/>
            <person name="Tran D."/>
            <person name="Hathwaick L.T."/>
            <person name="Yim W.C."/>
            <person name="Jenkins J."/>
            <person name="Mckie-Krisberg Z.M."/>
            <person name="Prochnik S."/>
            <person name="Lindquist E."/>
            <person name="Dockter R.B."/>
            <person name="Adam C."/>
            <person name="Molina H."/>
            <person name="Bunkerborg J."/>
            <person name="Jin E."/>
            <person name="Buchheim M."/>
            <person name="Magnuson J."/>
        </authorList>
    </citation>
    <scope>NUCLEOTIDE SEQUENCE</scope>
    <source>
        <strain evidence="2">CCAP 19/18</strain>
    </source>
</reference>
<feature type="compositionally biased region" description="Basic and acidic residues" evidence="1">
    <location>
        <begin position="38"/>
        <end position="47"/>
    </location>
</feature>
<evidence type="ECO:0000313" key="3">
    <source>
        <dbReference type="Proteomes" id="UP000815325"/>
    </source>
</evidence>
<evidence type="ECO:0000313" key="2">
    <source>
        <dbReference type="EMBL" id="KAF5842517.1"/>
    </source>
</evidence>
<evidence type="ECO:0000256" key="1">
    <source>
        <dbReference type="SAM" id="MobiDB-lite"/>
    </source>
</evidence>
<evidence type="ECO:0008006" key="4">
    <source>
        <dbReference type="Google" id="ProtNLM"/>
    </source>
</evidence>
<accession>A0ABQ7H6M9</accession>
<keyword evidence="3" id="KW-1185">Reference proteome</keyword>
<sequence length="118" mass="12080">MGLPSSVPPPQAPPSNGGAPPPPAAQAPAGGKAGRRSRWSEAADKGDSGGAEFQEDVTKLSAEEITRQLDQIRKAEALQISVTQAIAQGRDFTKLLFESGLTGDALNALVISSTTAAQ</sequence>
<feature type="non-terminal residue" evidence="2">
    <location>
        <position position="1"/>
    </location>
</feature>
<protein>
    <recommendedName>
        <fullName evidence="4">Encoded protein</fullName>
    </recommendedName>
</protein>
<name>A0ABQ7H6M9_DUNSA</name>
<comment type="caution">
    <text evidence="2">The sequence shown here is derived from an EMBL/GenBank/DDBJ whole genome shotgun (WGS) entry which is preliminary data.</text>
</comment>